<keyword evidence="2" id="KW-0472">Membrane</keyword>
<feature type="chain" id="PRO_5025519150" evidence="3">
    <location>
        <begin position="25"/>
        <end position="246"/>
    </location>
</feature>
<evidence type="ECO:0000313" key="5">
    <source>
        <dbReference type="Proteomes" id="UP000472263"/>
    </source>
</evidence>
<keyword evidence="2" id="KW-1133">Transmembrane helix</keyword>
<dbReference type="InterPro" id="IPR036116">
    <property type="entry name" value="FN3_sf"/>
</dbReference>
<dbReference type="NCBIfam" id="TIGR03501">
    <property type="entry name" value="GlyGly_CTERM"/>
    <property type="match status" value="1"/>
</dbReference>
<protein>
    <submittedName>
        <fullName evidence="4">Uncharacterized protein</fullName>
    </submittedName>
</protein>
<reference evidence="4" key="3">
    <citation type="submission" date="2025-09" db="UniProtKB">
        <authorList>
            <consortium name="Ensembl"/>
        </authorList>
    </citation>
    <scope>IDENTIFICATION</scope>
</reference>
<feature type="signal peptide" evidence="3">
    <location>
        <begin position="1"/>
        <end position="24"/>
    </location>
</feature>
<feature type="region of interest" description="Disordered" evidence="1">
    <location>
        <begin position="28"/>
        <end position="54"/>
    </location>
</feature>
<dbReference type="Proteomes" id="UP000472263">
    <property type="component" value="Chromosome 14"/>
</dbReference>
<reference evidence="4" key="2">
    <citation type="submission" date="2025-08" db="UniProtKB">
        <authorList>
            <consortium name="Ensembl"/>
        </authorList>
    </citation>
    <scope>IDENTIFICATION</scope>
</reference>
<dbReference type="InParanoid" id="A0A667WPV1"/>
<evidence type="ECO:0000256" key="1">
    <source>
        <dbReference type="SAM" id="MobiDB-lite"/>
    </source>
</evidence>
<keyword evidence="5" id="KW-1185">Reference proteome</keyword>
<feature type="transmembrane region" description="Helical" evidence="2">
    <location>
        <begin position="204"/>
        <end position="224"/>
    </location>
</feature>
<dbReference type="Ensembl" id="ENSMMDT00005004270.1">
    <property type="protein sequence ID" value="ENSMMDP00005004157.1"/>
    <property type="gene ID" value="ENSMMDG00005002293.1"/>
</dbReference>
<organism evidence="4 5">
    <name type="scientific">Myripristis murdjan</name>
    <name type="common">pinecone soldierfish</name>
    <dbReference type="NCBI Taxonomy" id="586833"/>
    <lineage>
        <taxon>Eukaryota</taxon>
        <taxon>Metazoa</taxon>
        <taxon>Chordata</taxon>
        <taxon>Craniata</taxon>
        <taxon>Vertebrata</taxon>
        <taxon>Euteleostomi</taxon>
        <taxon>Actinopterygii</taxon>
        <taxon>Neopterygii</taxon>
        <taxon>Teleostei</taxon>
        <taxon>Neoteleostei</taxon>
        <taxon>Acanthomorphata</taxon>
        <taxon>Holocentriformes</taxon>
        <taxon>Holocentridae</taxon>
        <taxon>Myripristis</taxon>
    </lineage>
</organism>
<feature type="compositionally biased region" description="Polar residues" evidence="1">
    <location>
        <begin position="28"/>
        <end position="38"/>
    </location>
</feature>
<proteinExistence type="predicted"/>
<dbReference type="SUPFAM" id="SSF49265">
    <property type="entry name" value="Fibronectin type III"/>
    <property type="match status" value="1"/>
</dbReference>
<name>A0A667WPV1_9TELE</name>
<dbReference type="InterPro" id="IPR003961">
    <property type="entry name" value="FN3_dom"/>
</dbReference>
<keyword evidence="2" id="KW-0812">Transmembrane</keyword>
<accession>A0A667WPV1</accession>
<keyword evidence="3" id="KW-0732">Signal</keyword>
<dbReference type="CDD" id="cd00063">
    <property type="entry name" value="FN3"/>
    <property type="match status" value="1"/>
</dbReference>
<reference evidence="4" key="1">
    <citation type="submission" date="2019-06" db="EMBL/GenBank/DDBJ databases">
        <authorList>
            <consortium name="Wellcome Sanger Institute Data Sharing"/>
        </authorList>
    </citation>
    <scope>NUCLEOTIDE SEQUENCE [LARGE SCALE GENOMIC DNA]</scope>
</reference>
<evidence type="ECO:0000313" key="4">
    <source>
        <dbReference type="Ensembl" id="ENSMMDP00005004157.1"/>
    </source>
</evidence>
<evidence type="ECO:0000256" key="3">
    <source>
        <dbReference type="SAM" id="SignalP"/>
    </source>
</evidence>
<dbReference type="AlphaFoldDB" id="A0A667WPV1"/>
<dbReference type="GeneTree" id="ENSGT00940000162696"/>
<evidence type="ECO:0000256" key="2">
    <source>
        <dbReference type="SAM" id="Phobius"/>
    </source>
</evidence>
<sequence length="246" mass="26511">MTANRDLPLPLVIITLVVLRGSAASTTTSQDLGMNSMQPLEPRGSAAESSDLPPDDYYDYLETTTLHMSHEPVTAVGTNRKLCEYNTCQEMQTPCAVLAASTGCLCPGVSLDPVAPEAPFLKKVSWEGSQVVVRWCAPHSNVTSYRVTVGGKDRHEFGENKRSGPVGAIDHATQVCVVAVNSAGVSKPSCMMYQPTDNSVSLKAGLIGGALGFLLLFSLAVLLWRHRKRRKSEARISTQDTAETLF</sequence>
<dbReference type="InterPro" id="IPR020008">
    <property type="entry name" value="GlyGly_CTERM"/>
</dbReference>